<feature type="compositionally biased region" description="Polar residues" evidence="1">
    <location>
        <begin position="706"/>
        <end position="717"/>
    </location>
</feature>
<dbReference type="Proteomes" id="UP001196413">
    <property type="component" value="Unassembled WGS sequence"/>
</dbReference>
<comment type="caution">
    <text evidence="2">The sequence shown here is derived from an EMBL/GenBank/DDBJ whole genome shotgun (WGS) entry which is preliminary data.</text>
</comment>
<feature type="region of interest" description="Disordered" evidence="1">
    <location>
        <begin position="865"/>
        <end position="888"/>
    </location>
</feature>
<proteinExistence type="predicted"/>
<feature type="region of interest" description="Disordered" evidence="1">
    <location>
        <begin position="561"/>
        <end position="594"/>
    </location>
</feature>
<feature type="compositionally biased region" description="Basic and acidic residues" evidence="1">
    <location>
        <begin position="734"/>
        <end position="749"/>
    </location>
</feature>
<keyword evidence="3" id="KW-1185">Reference proteome</keyword>
<feature type="compositionally biased region" description="Polar residues" evidence="1">
    <location>
        <begin position="561"/>
        <end position="571"/>
    </location>
</feature>
<organism evidence="2 3">
    <name type="scientific">Parelaphostrongylus tenuis</name>
    <name type="common">Meningeal worm</name>
    <dbReference type="NCBI Taxonomy" id="148309"/>
    <lineage>
        <taxon>Eukaryota</taxon>
        <taxon>Metazoa</taxon>
        <taxon>Ecdysozoa</taxon>
        <taxon>Nematoda</taxon>
        <taxon>Chromadorea</taxon>
        <taxon>Rhabditida</taxon>
        <taxon>Rhabditina</taxon>
        <taxon>Rhabditomorpha</taxon>
        <taxon>Strongyloidea</taxon>
        <taxon>Metastrongylidae</taxon>
        <taxon>Parelaphostrongylus</taxon>
    </lineage>
</organism>
<dbReference type="EMBL" id="JAHQIW010004202">
    <property type="protein sequence ID" value="KAJ1361429.1"/>
    <property type="molecule type" value="Genomic_DNA"/>
</dbReference>
<accession>A0AAD5N6Z2</accession>
<feature type="compositionally biased region" description="Polar residues" evidence="1">
    <location>
        <begin position="638"/>
        <end position="647"/>
    </location>
</feature>
<evidence type="ECO:0000256" key="1">
    <source>
        <dbReference type="SAM" id="MobiDB-lite"/>
    </source>
</evidence>
<feature type="region of interest" description="Disordered" evidence="1">
    <location>
        <begin position="795"/>
        <end position="829"/>
    </location>
</feature>
<evidence type="ECO:0000313" key="2">
    <source>
        <dbReference type="EMBL" id="KAJ1361429.1"/>
    </source>
</evidence>
<evidence type="ECO:0000313" key="3">
    <source>
        <dbReference type="Proteomes" id="UP001196413"/>
    </source>
</evidence>
<feature type="region of interest" description="Disordered" evidence="1">
    <location>
        <begin position="277"/>
        <end position="300"/>
    </location>
</feature>
<feature type="compositionally biased region" description="Low complexity" evidence="1">
    <location>
        <begin position="869"/>
        <end position="888"/>
    </location>
</feature>
<protein>
    <submittedName>
        <fullName evidence="2">Uncharacterized protein</fullName>
    </submittedName>
</protein>
<sequence>MKKQKKTRPNSSFQQLSFSRLGVADWRKQLDWLRTMSHTAVRVFTRSYQDAFSYEFSCTPLLVISVAAAGKFTHLNFRSQRYLLGIKSPQEMDGIRTVDNIRDWITNGPRRTMEDLDALINQVNQPSRNPAPRGKRIIHPNQARYLYFDVSQEIASRSQDSTLTESVVDKTSIGPNASSSFDRSKSNVSLWKTPVREDRRLSSDELHAKKLEKLRERQLEFDKQEMALGGYHNVFEDSCPIFEPQKYTDGEDSSMTSDTESVQSERNDATFVLRDHVPDDGELEPNIARSSQGRVGEGCSTPRNIVNHTFEPLREIDVSVVKAHDSASTEVCSKGTFTVETRKMSEKVLTLDTKSSSLEGAGPVAGTDELTLPNADDSMENVLSKMRVTPKKINSVNKRSLFTRLENKPEHETSQNVAMSGSSSAVEAQVKEPVMNETHVVEESTNRGKSANILNEEQNAPAEPPSNAKSSADVVFAVPAIPTKTSKGTAKTTVQQREERAKKNSSILETMSLELRSPGRTLFAALPPKKKVSLATTPVKATPSHNEEAMEISIEMSDISQQPSVETSDNSMVDPVTDPRPSQLPSTPSRVIRPPIASSSLSVTPLNTAKTLPRHSGSQMSASERMEIIRKSVERLSQPRQSGSCSRTCERSVPKEQITPHPNGADNNNCGGEPMTPFQPIDHSRMFSFNVDRSGTSRRGPRTRFQKSGLSRSSLFPQETEDTSRQMRRNLLKRQGDYKPKESDKDDLCPAKVAAEPPHDEQSPRIPAGKNALPPTSFETVEDINENILSEAASRLSLQDTSPARAADGGNDGAEFREQSANSGGNEGLLVDSVFSTNTPGRESPIVEHIAFASEQEVDSGISTVETTAPEPSSNASAEAGSSGISVGGRKNKDIVMVLKPRTVVVPSTPTTPNVRRSVRNRMKPVRQWLGERPVYKVSPGGGRTLVGVNQVEVKDKRWVKFKTADFQLATEREKRLAAHRRLLREKRKQEARERKKSRLLDLEERHRRGVDLDITADSIVTSSDDEDSD</sequence>
<gene>
    <name evidence="2" type="ORF">KIN20_020675</name>
</gene>
<feature type="region of interest" description="Disordered" evidence="1">
    <location>
        <begin position="246"/>
        <end position="265"/>
    </location>
</feature>
<name>A0AAD5N6Z2_PARTN</name>
<feature type="region of interest" description="Disordered" evidence="1">
    <location>
        <begin position="635"/>
        <end position="776"/>
    </location>
</feature>
<feature type="compositionally biased region" description="Polar residues" evidence="1">
    <location>
        <begin position="253"/>
        <end position="262"/>
    </location>
</feature>
<dbReference type="AlphaFoldDB" id="A0AAD5N6Z2"/>
<reference evidence="2" key="1">
    <citation type="submission" date="2021-06" db="EMBL/GenBank/DDBJ databases">
        <title>Parelaphostrongylus tenuis whole genome reference sequence.</title>
        <authorList>
            <person name="Garwood T.J."/>
            <person name="Larsen P.A."/>
            <person name="Fountain-Jones N.M."/>
            <person name="Garbe J.R."/>
            <person name="Macchietto M.G."/>
            <person name="Kania S.A."/>
            <person name="Gerhold R.W."/>
            <person name="Richards J.E."/>
            <person name="Wolf T.M."/>
        </authorList>
    </citation>
    <scope>NUCLEOTIDE SEQUENCE</scope>
    <source>
        <strain evidence="2">MNPRO001-30</strain>
        <tissue evidence="2">Meninges</tissue>
    </source>
</reference>